<evidence type="ECO:0000313" key="2">
    <source>
        <dbReference type="Proteomes" id="UP000317770"/>
    </source>
</evidence>
<protein>
    <submittedName>
        <fullName evidence="1">Uncharacterized protein</fullName>
    </submittedName>
</protein>
<organism evidence="1 2">
    <name type="scientific">Peribacillus simplex</name>
    <dbReference type="NCBI Taxonomy" id="1478"/>
    <lineage>
        <taxon>Bacteria</taxon>
        <taxon>Bacillati</taxon>
        <taxon>Bacillota</taxon>
        <taxon>Bacilli</taxon>
        <taxon>Bacillales</taxon>
        <taxon>Bacillaceae</taxon>
        <taxon>Peribacillus</taxon>
    </lineage>
</organism>
<dbReference type="EMBL" id="VNKI01000001">
    <property type="protein sequence ID" value="TVX84147.1"/>
    <property type="molecule type" value="Genomic_DNA"/>
</dbReference>
<accession>A0A8B5Y550</accession>
<reference evidence="1 2" key="1">
    <citation type="submission" date="2019-07" db="EMBL/GenBank/DDBJ databases">
        <title>Genome assembly of Bacillus simplex strain GGC-P6A.</title>
        <authorList>
            <person name="Jennings M.E."/>
            <person name="Barton H.A."/>
        </authorList>
    </citation>
    <scope>NUCLEOTIDE SEQUENCE [LARGE SCALE GENOMIC DNA]</scope>
    <source>
        <strain evidence="1 2">GGC-P6A</strain>
    </source>
</reference>
<comment type="caution">
    <text evidence="1">The sequence shown here is derived from an EMBL/GenBank/DDBJ whole genome shotgun (WGS) entry which is preliminary data.</text>
</comment>
<dbReference type="AlphaFoldDB" id="A0A8B5Y550"/>
<gene>
    <name evidence="1" type="ORF">FQP34_02725</name>
</gene>
<evidence type="ECO:0000313" key="1">
    <source>
        <dbReference type="EMBL" id="TVX84147.1"/>
    </source>
</evidence>
<dbReference type="Proteomes" id="UP000317770">
    <property type="component" value="Unassembled WGS sequence"/>
</dbReference>
<proteinExistence type="predicted"/>
<name>A0A8B5Y550_9BACI</name>
<sequence>MRKSNTVLVLFSGVIDSTAGEAFPSYKGYSVEPTGMYKTAYTKIGKDIELIFNNFYKFNWDMYEPPKRLYFLSVVI</sequence>